<protein>
    <recommendedName>
        <fullName evidence="1">Siphovirus-type tail component RIFT-related domain-containing protein</fullName>
    </recommendedName>
</protein>
<dbReference type="Pfam" id="PF05709">
    <property type="entry name" value="Sipho_tail"/>
    <property type="match status" value="1"/>
</dbReference>
<dbReference type="EMBL" id="CP021920">
    <property type="protein sequence ID" value="ASB87745.1"/>
    <property type="molecule type" value="Genomic_DNA"/>
</dbReference>
<evidence type="ECO:0000313" key="3">
    <source>
        <dbReference type="EMBL" id="ASB90419.1"/>
    </source>
</evidence>
<name>A0ABM6LF15_9BACI</name>
<feature type="domain" description="Siphovirus-type tail component RIFT-related" evidence="1">
    <location>
        <begin position="9"/>
        <end position="124"/>
    </location>
</feature>
<dbReference type="Proteomes" id="UP000196877">
    <property type="component" value="Chromosome"/>
</dbReference>
<keyword evidence="4" id="KW-1185">Reference proteome</keyword>
<dbReference type="RefSeq" id="WP_088272762.1">
    <property type="nucleotide sequence ID" value="NZ_CABJEH010000001.1"/>
</dbReference>
<reference evidence="2 4" key="1">
    <citation type="submission" date="2017-06" db="EMBL/GenBank/DDBJ databases">
        <title>Genome sequence of Bacillus sonorensis strain SRCM101395.</title>
        <authorList>
            <person name="Cho S.H."/>
        </authorList>
    </citation>
    <scope>NUCLEOTIDE SEQUENCE [LARGE SCALE GENOMIC DNA]</scope>
    <source>
        <strain evidence="2 4">SRCM101395</strain>
    </source>
</reference>
<accession>A0ABM6LF15</accession>
<evidence type="ECO:0000313" key="2">
    <source>
        <dbReference type="EMBL" id="ASB87745.1"/>
    </source>
</evidence>
<dbReference type="GeneID" id="92852139"/>
<sequence length="273" mass="30890">MDLTIERLNGDKYVLSEHGIVTRDFVIDSPEAINATETVEGMDGVIDAGTTYGPRTMTGSFYFKAVDLYDYPLLRNEVYRIFQSKEAFYIIDSREPWRRWLAKVDGKFSPDQQRIYGFIEVPFISASPYAESVGTSLSNFTTDVNLWGFGNGLFAEDYQYVHTDKSFRIYNAGDATVDPRNKPLKITIKSKKNISKVSIGLYNATTKDEWTYTGSMNTTLPIVINGTRTVRSATSLTDKTNYGLITLAPGWNSIQVSGEEIAEVSFDFRFYYL</sequence>
<evidence type="ECO:0000259" key="1">
    <source>
        <dbReference type="Pfam" id="PF05709"/>
    </source>
</evidence>
<proteinExistence type="predicted"/>
<evidence type="ECO:0000313" key="4">
    <source>
        <dbReference type="Proteomes" id="UP000196877"/>
    </source>
</evidence>
<dbReference type="Gene3D" id="2.40.30.200">
    <property type="match status" value="1"/>
</dbReference>
<gene>
    <name evidence="2" type="ORF">S101395_01209</name>
    <name evidence="3" type="ORF">S101395_03915</name>
</gene>
<dbReference type="EMBL" id="CP021920">
    <property type="protein sequence ID" value="ASB90419.1"/>
    <property type="molecule type" value="Genomic_DNA"/>
</dbReference>
<organism evidence="2 4">
    <name type="scientific">Bacillus sonorensis</name>
    <dbReference type="NCBI Taxonomy" id="119858"/>
    <lineage>
        <taxon>Bacteria</taxon>
        <taxon>Bacillati</taxon>
        <taxon>Bacillota</taxon>
        <taxon>Bacilli</taxon>
        <taxon>Bacillales</taxon>
        <taxon>Bacillaceae</taxon>
        <taxon>Bacillus</taxon>
    </lineage>
</organism>
<dbReference type="InterPro" id="IPR008841">
    <property type="entry name" value="Siphovirus-type_tail_N"/>
</dbReference>